<keyword evidence="6 11" id="KW-0560">Oxidoreductase</keyword>
<dbReference type="Gene3D" id="3.10.450.40">
    <property type="match status" value="2"/>
</dbReference>
<feature type="active site" description="Proton acceptor" evidence="9">
    <location>
        <position position="307"/>
    </location>
</feature>
<keyword evidence="8" id="KW-1015">Disulfide bond</keyword>
<dbReference type="GO" id="GO:0005507">
    <property type="term" value="F:copper ion binding"/>
    <property type="evidence" value="ECO:0007669"/>
    <property type="project" value="InterPro"/>
</dbReference>
<evidence type="ECO:0000313" key="15">
    <source>
        <dbReference type="EMBL" id="KAF9753016.1"/>
    </source>
</evidence>
<evidence type="ECO:0000256" key="1">
    <source>
        <dbReference type="ARBA" id="ARBA00001935"/>
    </source>
</evidence>
<dbReference type="PANTHER" id="PTHR10638:SF33">
    <property type="entry name" value="AMINE OXIDASE"/>
    <property type="match status" value="1"/>
</dbReference>
<dbReference type="PROSITE" id="PS01165">
    <property type="entry name" value="COPPER_AMINE_OXID_2"/>
    <property type="match status" value="1"/>
</dbReference>
<dbReference type="AlphaFoldDB" id="A0A8H7TN09"/>
<comment type="cofactor">
    <cofactor evidence="1">
        <name>Cu cation</name>
        <dbReference type="ChEBI" id="CHEBI:23378"/>
    </cofactor>
</comment>
<evidence type="ECO:0000256" key="10">
    <source>
        <dbReference type="PIRSR" id="PIRSR600269-51"/>
    </source>
</evidence>
<evidence type="ECO:0000256" key="3">
    <source>
        <dbReference type="ARBA" id="ARBA00011738"/>
    </source>
</evidence>
<dbReference type="SUPFAM" id="SSF49998">
    <property type="entry name" value="Amine oxidase catalytic domain"/>
    <property type="match status" value="1"/>
</dbReference>
<dbReference type="InterPro" id="IPR015798">
    <property type="entry name" value="Cu_amine_oxidase_C"/>
</dbReference>
<dbReference type="InterPro" id="IPR049948">
    <property type="entry name" value="Cu_Am_ox_TPQ-bd"/>
</dbReference>
<dbReference type="InterPro" id="IPR015802">
    <property type="entry name" value="Cu_amine_oxidase_N3"/>
</dbReference>
<evidence type="ECO:0000256" key="8">
    <source>
        <dbReference type="ARBA" id="ARBA00023157"/>
    </source>
</evidence>
<dbReference type="Pfam" id="PF01179">
    <property type="entry name" value="Cu_amine_oxid"/>
    <property type="match status" value="1"/>
</dbReference>
<feature type="modified residue" description="2',4',5'-topaquinone" evidence="10">
    <location>
        <position position="391"/>
    </location>
</feature>
<feature type="region of interest" description="Disordered" evidence="12">
    <location>
        <begin position="658"/>
        <end position="679"/>
    </location>
</feature>
<proteinExistence type="inferred from homology"/>
<accession>A0A8H7TN09</accession>
<feature type="compositionally biased region" description="Basic and acidic residues" evidence="12">
    <location>
        <begin position="942"/>
        <end position="952"/>
    </location>
</feature>
<feature type="region of interest" description="Disordered" evidence="12">
    <location>
        <begin position="925"/>
        <end position="1020"/>
    </location>
</feature>
<evidence type="ECO:0000256" key="7">
    <source>
        <dbReference type="ARBA" id="ARBA00023008"/>
    </source>
</evidence>
<dbReference type="InterPro" id="IPR000269">
    <property type="entry name" value="Cu_amine_oxidase"/>
</dbReference>
<dbReference type="Gene3D" id="2.70.98.20">
    <property type="entry name" value="Copper amine oxidase, catalytic domain"/>
    <property type="match status" value="1"/>
</dbReference>
<gene>
    <name evidence="15" type="ORF">IM811_011774</name>
</gene>
<organism evidence="15 16">
    <name type="scientific">Bionectria ochroleuca</name>
    <name type="common">Gliocladium roseum</name>
    <dbReference type="NCBI Taxonomy" id="29856"/>
    <lineage>
        <taxon>Eukaryota</taxon>
        <taxon>Fungi</taxon>
        <taxon>Dikarya</taxon>
        <taxon>Ascomycota</taxon>
        <taxon>Pezizomycotina</taxon>
        <taxon>Sordariomycetes</taxon>
        <taxon>Hypocreomycetidae</taxon>
        <taxon>Hypocreales</taxon>
        <taxon>Bionectriaceae</taxon>
        <taxon>Clonostachys</taxon>
    </lineage>
</organism>
<evidence type="ECO:0000256" key="12">
    <source>
        <dbReference type="SAM" id="MobiDB-lite"/>
    </source>
</evidence>
<sequence length="1072" mass="120041">MSAIAAKESYLHPLDPATAEEIEKATALIKQLFFGIPLHFKAAGLDEPPRGTCPPISMLSTRADRFLLYPVASLLCVDVTNNKVEQYQELPRDFHGPVDRAEMNEAAEVVMKDPNVRKEIQRLKIDDTTIVLDPWDFGVDGTETQERHTQVFMYIRNPENNDPDSCHYSFPLDFMVIVDLVAMKVKKILRLPLGVDQKTTEVFSDVPHRRTNLFEPEYTHRLQKNPPRTTMKPYQVIQPEGASFTVKGHLIEWEKFRFRVGFNWREGMTIHDVSFMGRKAFYRLSLSEMFVPYGDPRNPIYRKGAFDLGNVGAGVTANNLALGCDCLGVIKYLGGHVVGNDGAAVEKPNAICIHEVDQGIQWKHTNHRTKNATVVRKRQLVLQQIITVANYEYIFAWIFDQSGEITFETRATGILSTQPIDADAKVPWGTRVGDGVMAPYHQHIFNVRIDPAVGGPNNSFVYSDSVRMDWDEELNPLGTGYVTKETTIHRASSVQDSVADGRVFKIVNPNIENPVSKTPIGYKVVPIRSQMLLAQPGSWHWRRSEFCEAPMWVTRYQDRQLFPAGDYTNQSLGGTGIKSWTTHNPDPVVNEDIVVWHTFGFNHIPRVEDFPIMPAEIAQMHLKPYNFCNYNPTNDVPPRTRSLTRVYCSDHGQQALLPQEQAPAGGAKKRQPRVEAEQQQPVTITMTASHPPKAMRPNRCVSFDMLEQSPSRHSQRLASIVLNTQHPGYKSMRHHRAIMVALDGHVPLQADSPLHWLLEAMAVAGDHIICVHRPRRTNKGENHVSETTKDARALFEATVALVAAICPDVPLKLTLEYGVGCAAHRMIQSLIGLYAPSMLVMGPSEGEIDMGISSLVSSHGRDSIKHSLQYSQVPVIVARPDVEREAHKEERRNDRSYADILQEACGGVHESDWKDTGGLILYPEEVMRSRESSGPGDDYDDDRLRRDSELQRRGGRQRRRGRGVRGRVRRAAAGPSGARERHRAQTQHPRRSRCNSSCSSSREPAPVPSPPAEEPAAPGQRACLGSATGLPGANQSALLCLINRTLISPIQSDSPPGWWSARKRGSCVNDVM</sequence>
<feature type="domain" description="Copper amine oxidase N3-terminal" evidence="14">
    <location>
        <begin position="97"/>
        <end position="188"/>
    </location>
</feature>
<dbReference type="GO" id="GO:0009308">
    <property type="term" value="P:amine metabolic process"/>
    <property type="evidence" value="ECO:0007669"/>
    <property type="project" value="UniProtKB-UniRule"/>
</dbReference>
<evidence type="ECO:0000256" key="11">
    <source>
        <dbReference type="RuleBase" id="RU000672"/>
    </source>
</evidence>
<evidence type="ECO:0000259" key="14">
    <source>
        <dbReference type="Pfam" id="PF02728"/>
    </source>
</evidence>
<keyword evidence="4 11" id="KW-0479">Metal-binding</keyword>
<name>A0A8H7TN09_BIOOC</name>
<feature type="active site" description="Schiff-base intermediate with substrate; via topaquinone" evidence="9">
    <location>
        <position position="391"/>
    </location>
</feature>
<reference evidence="15" key="1">
    <citation type="submission" date="2020-10" db="EMBL/GenBank/DDBJ databases">
        <title>High-Quality Genome Resource of Clonostachys rosea strain S41 by Oxford Nanopore Long-Read Sequencing.</title>
        <authorList>
            <person name="Wang H."/>
        </authorList>
    </citation>
    <scope>NUCLEOTIDE SEQUENCE</scope>
    <source>
        <strain evidence="15">S41</strain>
    </source>
</reference>
<dbReference type="PROSITE" id="PS01164">
    <property type="entry name" value="COPPER_AMINE_OXID_1"/>
    <property type="match status" value="1"/>
</dbReference>
<evidence type="ECO:0000256" key="6">
    <source>
        <dbReference type="ARBA" id="ARBA00023002"/>
    </source>
</evidence>
<keyword evidence="7 11" id="KW-0186">Copper</keyword>
<dbReference type="InterPro" id="IPR036460">
    <property type="entry name" value="Cu_amine_oxidase_C_sf"/>
</dbReference>
<dbReference type="EC" id="1.4.3.-" evidence="11"/>
<feature type="compositionally biased region" description="Low complexity" evidence="12">
    <location>
        <begin position="994"/>
        <end position="1004"/>
    </location>
</feature>
<dbReference type="InterPro" id="IPR049947">
    <property type="entry name" value="Cu_Am_Ox_Cu-bd"/>
</dbReference>
<evidence type="ECO:0000256" key="5">
    <source>
        <dbReference type="ARBA" id="ARBA00022772"/>
    </source>
</evidence>
<feature type="compositionally biased region" description="Basic residues" evidence="12">
    <location>
        <begin position="953"/>
        <end position="970"/>
    </location>
</feature>
<evidence type="ECO:0000256" key="4">
    <source>
        <dbReference type="ARBA" id="ARBA00022723"/>
    </source>
</evidence>
<evidence type="ECO:0000313" key="16">
    <source>
        <dbReference type="Proteomes" id="UP000616885"/>
    </source>
</evidence>
<comment type="caution">
    <text evidence="15">The sequence shown here is derived from an EMBL/GenBank/DDBJ whole genome shotgun (WGS) entry which is preliminary data.</text>
</comment>
<feature type="compositionally biased region" description="Basic residues" evidence="12">
    <location>
        <begin position="980"/>
        <end position="993"/>
    </location>
</feature>
<dbReference type="SUPFAM" id="SSF54416">
    <property type="entry name" value="Amine oxidase N-terminal region"/>
    <property type="match status" value="2"/>
</dbReference>
<dbReference type="FunFam" id="2.70.98.20:FF:000001">
    <property type="entry name" value="Amine oxidase"/>
    <property type="match status" value="1"/>
</dbReference>
<comment type="PTM">
    <text evidence="10 11">Topaquinone (TPQ) is generated by copper-dependent autoxidation of a specific tyrosyl residue.</text>
</comment>
<comment type="similarity">
    <text evidence="2 11">Belongs to the copper/topaquinone oxidase family.</text>
</comment>
<evidence type="ECO:0000256" key="2">
    <source>
        <dbReference type="ARBA" id="ARBA00007983"/>
    </source>
</evidence>
<comment type="subunit">
    <text evidence="3">Homodimer.</text>
</comment>
<comment type="cofactor">
    <cofactor evidence="11">
        <name>Cu cation</name>
        <dbReference type="ChEBI" id="CHEBI:23378"/>
    </cofactor>
    <text evidence="11">Contains 1 topaquinone per subunit.</text>
</comment>
<dbReference type="Proteomes" id="UP000616885">
    <property type="component" value="Unassembled WGS sequence"/>
</dbReference>
<protein>
    <recommendedName>
        <fullName evidence="11">Amine oxidase</fullName>
        <ecNumber evidence="11">1.4.3.-</ecNumber>
    </recommendedName>
</protein>
<keyword evidence="5 9" id="KW-0801">TPQ</keyword>
<feature type="domain" description="Copper amine oxidase catalytic" evidence="13">
    <location>
        <begin position="235"/>
        <end position="633"/>
    </location>
</feature>
<dbReference type="GO" id="GO:0008131">
    <property type="term" value="F:primary methylamine oxidase activity"/>
    <property type="evidence" value="ECO:0007669"/>
    <property type="project" value="InterPro"/>
</dbReference>
<dbReference type="EMBL" id="JADCTT010000004">
    <property type="protein sequence ID" value="KAF9753016.1"/>
    <property type="molecule type" value="Genomic_DNA"/>
</dbReference>
<dbReference type="GO" id="GO:0048038">
    <property type="term" value="F:quinone binding"/>
    <property type="evidence" value="ECO:0007669"/>
    <property type="project" value="InterPro"/>
</dbReference>
<dbReference type="PANTHER" id="PTHR10638">
    <property type="entry name" value="COPPER AMINE OXIDASE"/>
    <property type="match status" value="1"/>
</dbReference>
<dbReference type="InterPro" id="IPR016182">
    <property type="entry name" value="Cu_amine_oxidase_N-reg"/>
</dbReference>
<evidence type="ECO:0000259" key="13">
    <source>
        <dbReference type="Pfam" id="PF01179"/>
    </source>
</evidence>
<evidence type="ECO:0000256" key="9">
    <source>
        <dbReference type="PIRSR" id="PIRSR600269-50"/>
    </source>
</evidence>
<dbReference type="Pfam" id="PF02728">
    <property type="entry name" value="Cu_amine_oxidN3"/>
    <property type="match status" value="1"/>
</dbReference>